<sequence>MRLLVYTVLRLLLVLAAAGVLYLIGMRSWLLWVTAVVVGALLSYLVLRPQGRAAAEVIAELSPLREDRPTFSAAAEDDAAYEDALVDDAGSAGAGPATTTSAAAAGNMLESQADPEQHAVAELEEPGVAQDHDQVPPGRTGEHDPRDAERPRGEQQHEQRPR</sequence>
<proteinExistence type="predicted"/>
<keyword evidence="2" id="KW-1133">Transmembrane helix</keyword>
<dbReference type="EMBL" id="CP040915">
    <property type="protein sequence ID" value="QDC25966.1"/>
    <property type="molecule type" value="Genomic_DNA"/>
</dbReference>
<evidence type="ECO:0000256" key="2">
    <source>
        <dbReference type="SAM" id="Phobius"/>
    </source>
</evidence>
<feature type="region of interest" description="Disordered" evidence="1">
    <location>
        <begin position="82"/>
        <end position="162"/>
    </location>
</feature>
<organism evidence="3 4">
    <name type="scientific">Georgenia yuyongxinii</name>
    <dbReference type="NCBI Taxonomy" id="2589797"/>
    <lineage>
        <taxon>Bacteria</taxon>
        <taxon>Bacillati</taxon>
        <taxon>Actinomycetota</taxon>
        <taxon>Actinomycetes</taxon>
        <taxon>Micrococcales</taxon>
        <taxon>Bogoriellaceae</taxon>
        <taxon>Georgenia</taxon>
    </lineage>
</organism>
<feature type="compositionally biased region" description="Low complexity" evidence="1">
    <location>
        <begin position="87"/>
        <end position="106"/>
    </location>
</feature>
<evidence type="ECO:0000313" key="3">
    <source>
        <dbReference type="EMBL" id="QDC25966.1"/>
    </source>
</evidence>
<dbReference type="OrthoDB" id="5149816at2"/>
<protein>
    <submittedName>
        <fullName evidence="3">DUF4229 domain-containing protein</fullName>
    </submittedName>
</protein>
<dbReference type="Pfam" id="PF14012">
    <property type="entry name" value="DUF4229"/>
    <property type="match status" value="1"/>
</dbReference>
<reference evidence="3 4" key="1">
    <citation type="submission" date="2019-05" db="EMBL/GenBank/DDBJ databases">
        <title>Georgenia *** sp. nov., and Georgenia *** sp. nov., isolated from the intestinal contents of plateau pika (Ochotona curzoniae) in the Qinghai-Tibet plateau of China.</title>
        <authorList>
            <person name="Tian Z."/>
        </authorList>
    </citation>
    <scope>NUCLEOTIDE SEQUENCE [LARGE SCALE GENOMIC DNA]</scope>
    <source>
        <strain evidence="3 4">Z443</strain>
    </source>
</reference>
<dbReference type="KEGG" id="gyu:FE374_16260"/>
<feature type="transmembrane region" description="Helical" evidence="2">
    <location>
        <begin position="28"/>
        <end position="47"/>
    </location>
</feature>
<dbReference type="Proteomes" id="UP000314616">
    <property type="component" value="Chromosome"/>
</dbReference>
<evidence type="ECO:0000313" key="4">
    <source>
        <dbReference type="Proteomes" id="UP000314616"/>
    </source>
</evidence>
<name>A0A5B8CCT3_9MICO</name>
<accession>A0A5B8CCT3</accession>
<keyword evidence="2" id="KW-0472">Membrane</keyword>
<dbReference type="AlphaFoldDB" id="A0A5B8CCT3"/>
<dbReference type="InterPro" id="IPR025323">
    <property type="entry name" value="DUF4229"/>
</dbReference>
<gene>
    <name evidence="3" type="ORF">FE374_16260</name>
</gene>
<feature type="compositionally biased region" description="Basic and acidic residues" evidence="1">
    <location>
        <begin position="130"/>
        <end position="162"/>
    </location>
</feature>
<evidence type="ECO:0000256" key="1">
    <source>
        <dbReference type="SAM" id="MobiDB-lite"/>
    </source>
</evidence>
<keyword evidence="2" id="KW-0812">Transmembrane</keyword>